<dbReference type="RefSeq" id="XP_022660587.1">
    <property type="nucleotide sequence ID" value="XM_022804852.1"/>
</dbReference>
<organism evidence="10 11">
    <name type="scientific">Varroa destructor</name>
    <name type="common">Honeybee mite</name>
    <dbReference type="NCBI Taxonomy" id="109461"/>
    <lineage>
        <taxon>Eukaryota</taxon>
        <taxon>Metazoa</taxon>
        <taxon>Ecdysozoa</taxon>
        <taxon>Arthropoda</taxon>
        <taxon>Chelicerata</taxon>
        <taxon>Arachnida</taxon>
        <taxon>Acari</taxon>
        <taxon>Parasitiformes</taxon>
        <taxon>Mesostigmata</taxon>
        <taxon>Gamasina</taxon>
        <taxon>Dermanyssoidea</taxon>
        <taxon>Varroidae</taxon>
        <taxon>Varroa</taxon>
    </lineage>
</organism>
<dbReference type="AlphaFoldDB" id="A0A7M7M9W5"/>
<dbReference type="KEGG" id="vde:111250119"/>
<name>A0A7M7M9W5_VARDE</name>
<dbReference type="GO" id="GO:0007399">
    <property type="term" value="P:nervous system development"/>
    <property type="evidence" value="ECO:0007669"/>
    <property type="project" value="UniProtKB-ARBA"/>
</dbReference>
<evidence type="ECO:0000256" key="4">
    <source>
        <dbReference type="ARBA" id="ARBA00023155"/>
    </source>
</evidence>
<dbReference type="EnsemblMetazoa" id="XM_022804852">
    <property type="protein sequence ID" value="XP_022660587"/>
    <property type="gene ID" value="LOC111250119"/>
</dbReference>
<dbReference type="PANTHER" id="PTHR24329">
    <property type="entry name" value="HOMEOBOX PROTEIN ARISTALESS"/>
    <property type="match status" value="1"/>
</dbReference>
<keyword evidence="4 6" id="KW-0371">Homeobox</keyword>
<protein>
    <recommendedName>
        <fullName evidence="9">Homeobox domain-containing protein</fullName>
    </recommendedName>
</protein>
<feature type="DNA-binding region" description="Homeobox" evidence="6">
    <location>
        <begin position="169"/>
        <end position="228"/>
    </location>
</feature>
<dbReference type="InParanoid" id="A0A7M7M9W5"/>
<accession>A0A7M7M9W5</accession>
<dbReference type="SUPFAM" id="SSF46689">
    <property type="entry name" value="Homeodomain-like"/>
    <property type="match status" value="1"/>
</dbReference>
<evidence type="ECO:0000256" key="8">
    <source>
        <dbReference type="SAM" id="MobiDB-lite"/>
    </source>
</evidence>
<dbReference type="GO" id="GO:0005634">
    <property type="term" value="C:nucleus"/>
    <property type="evidence" value="ECO:0007669"/>
    <property type="project" value="UniProtKB-SubCell"/>
</dbReference>
<reference evidence="10" key="1">
    <citation type="submission" date="2021-01" db="UniProtKB">
        <authorList>
            <consortium name="EnsemblMetazoa"/>
        </authorList>
    </citation>
    <scope>IDENTIFICATION</scope>
</reference>
<comment type="similarity">
    <text evidence="2">Belongs to the paired homeobox family.</text>
</comment>
<feature type="compositionally biased region" description="Polar residues" evidence="8">
    <location>
        <begin position="294"/>
        <end position="303"/>
    </location>
</feature>
<feature type="compositionally biased region" description="Polar residues" evidence="8">
    <location>
        <begin position="35"/>
        <end position="44"/>
    </location>
</feature>
<dbReference type="PANTHER" id="PTHR24329:SF520">
    <property type="entry name" value="ALX HOMEOBOX PROTEIN 1-LIKE PROTEIN"/>
    <property type="match status" value="1"/>
</dbReference>
<feature type="compositionally biased region" description="Polar residues" evidence="8">
    <location>
        <begin position="107"/>
        <end position="123"/>
    </location>
</feature>
<dbReference type="InterPro" id="IPR001356">
    <property type="entry name" value="HD"/>
</dbReference>
<dbReference type="GO" id="GO:0000981">
    <property type="term" value="F:DNA-binding transcription factor activity, RNA polymerase II-specific"/>
    <property type="evidence" value="ECO:0007669"/>
    <property type="project" value="InterPro"/>
</dbReference>
<dbReference type="InterPro" id="IPR050649">
    <property type="entry name" value="Paired_Homeobox_TFs"/>
</dbReference>
<dbReference type="InterPro" id="IPR017970">
    <property type="entry name" value="Homeobox_CS"/>
</dbReference>
<dbReference type="GeneID" id="111250119"/>
<evidence type="ECO:0000256" key="1">
    <source>
        <dbReference type="ARBA" id="ARBA00004123"/>
    </source>
</evidence>
<dbReference type="Proteomes" id="UP000594260">
    <property type="component" value="Unplaced"/>
</dbReference>
<evidence type="ECO:0000259" key="9">
    <source>
        <dbReference type="PROSITE" id="PS50071"/>
    </source>
</evidence>
<dbReference type="Pfam" id="PF00046">
    <property type="entry name" value="Homeodomain"/>
    <property type="match status" value="1"/>
</dbReference>
<evidence type="ECO:0000313" key="10">
    <source>
        <dbReference type="EnsemblMetazoa" id="XP_022660587"/>
    </source>
</evidence>
<dbReference type="FunFam" id="1.10.10.60:FF:000138">
    <property type="entry name" value="Homeobox protein prophet of Pit-1"/>
    <property type="match status" value="1"/>
</dbReference>
<evidence type="ECO:0000256" key="6">
    <source>
        <dbReference type="PROSITE-ProRule" id="PRU00108"/>
    </source>
</evidence>
<sequence>MVERHGGVSGCDCGRSWCSICGGNSLASAVSQANGRLSAEQHSPSPSPVDKALPSLALGSGGVALGGVVGSLKGAGGGTGPGSPFLYNSPHMAPPSPSPSHTPTDGLLQQSSGQPHSPYKTSGATGGGAFKKLKVEPGCLPLTSAAVAAVHSPQAALGSPACLPQTPARRRHRTTFTQEQLQELESAFAKSHYPDIYCREELARITKLNEARIQVWFQNRRAKYRKQEKQLQRALAGPSAMIPAACMRSMYPGPAGMGVGGVAVSGHQQGAVSGYGSPGGYGGPPGAQTLGGPSSSHYMGSQGPQPPASPYCGPAQGPTASPFHSHSQGGSVSSAGSSPAHEWYAKSGALAGLRLNSSSLHYPSS</sequence>
<dbReference type="PROSITE" id="PS50071">
    <property type="entry name" value="HOMEOBOX_2"/>
    <property type="match status" value="1"/>
</dbReference>
<keyword evidence="5 6" id="KW-0539">Nucleus</keyword>
<feature type="compositionally biased region" description="Low complexity" evidence="8">
    <location>
        <begin position="325"/>
        <end position="338"/>
    </location>
</feature>
<dbReference type="Gene3D" id="1.10.10.60">
    <property type="entry name" value="Homeodomain-like"/>
    <property type="match status" value="1"/>
</dbReference>
<feature type="compositionally biased region" description="Gly residues" evidence="8">
    <location>
        <begin position="276"/>
        <end position="285"/>
    </location>
</feature>
<dbReference type="OrthoDB" id="6159439at2759"/>
<evidence type="ECO:0000256" key="7">
    <source>
        <dbReference type="RuleBase" id="RU000682"/>
    </source>
</evidence>
<evidence type="ECO:0000256" key="3">
    <source>
        <dbReference type="ARBA" id="ARBA00023125"/>
    </source>
</evidence>
<dbReference type="OMA" id="HEWYAKS"/>
<feature type="region of interest" description="Disordered" evidence="8">
    <location>
        <begin position="81"/>
        <end position="125"/>
    </location>
</feature>
<evidence type="ECO:0000256" key="2">
    <source>
        <dbReference type="ARBA" id="ARBA00005733"/>
    </source>
</evidence>
<feature type="region of interest" description="Disordered" evidence="8">
    <location>
        <begin position="35"/>
        <end position="54"/>
    </location>
</feature>
<keyword evidence="11" id="KW-1185">Reference proteome</keyword>
<keyword evidence="3 6" id="KW-0238">DNA-binding</keyword>
<evidence type="ECO:0000313" key="11">
    <source>
        <dbReference type="Proteomes" id="UP000594260"/>
    </source>
</evidence>
<feature type="region of interest" description="Disordered" evidence="8">
    <location>
        <begin position="275"/>
        <end position="340"/>
    </location>
</feature>
<dbReference type="InterPro" id="IPR009057">
    <property type="entry name" value="Homeodomain-like_sf"/>
</dbReference>
<proteinExistence type="inferred from homology"/>
<evidence type="ECO:0000256" key="5">
    <source>
        <dbReference type="ARBA" id="ARBA00023242"/>
    </source>
</evidence>
<dbReference type="PROSITE" id="PS00027">
    <property type="entry name" value="HOMEOBOX_1"/>
    <property type="match status" value="1"/>
</dbReference>
<dbReference type="SMART" id="SM00389">
    <property type="entry name" value="HOX"/>
    <property type="match status" value="1"/>
</dbReference>
<comment type="subcellular location">
    <subcellularLocation>
        <location evidence="1 6 7">Nucleus</location>
    </subcellularLocation>
</comment>
<dbReference type="GO" id="GO:0000977">
    <property type="term" value="F:RNA polymerase II transcription regulatory region sequence-specific DNA binding"/>
    <property type="evidence" value="ECO:0007669"/>
    <property type="project" value="TreeGrafter"/>
</dbReference>
<feature type="domain" description="Homeobox" evidence="9">
    <location>
        <begin position="167"/>
        <end position="227"/>
    </location>
</feature>
<dbReference type="CDD" id="cd00086">
    <property type="entry name" value="homeodomain"/>
    <property type="match status" value="1"/>
</dbReference>